<gene>
    <name evidence="1" type="ORF">ACFQ5J_01135</name>
</gene>
<name>A0ABW4E382_9LACO</name>
<dbReference type="Proteomes" id="UP001597252">
    <property type="component" value="Unassembled WGS sequence"/>
</dbReference>
<accession>A0ABW4E382</accession>
<reference evidence="2" key="1">
    <citation type="journal article" date="2019" name="Int. J. Syst. Evol. Microbiol.">
        <title>The Global Catalogue of Microorganisms (GCM) 10K type strain sequencing project: providing services to taxonomists for standard genome sequencing and annotation.</title>
        <authorList>
            <consortium name="The Broad Institute Genomics Platform"/>
            <consortium name="The Broad Institute Genome Sequencing Center for Infectious Disease"/>
            <person name="Wu L."/>
            <person name="Ma J."/>
        </authorList>
    </citation>
    <scope>NUCLEOTIDE SEQUENCE [LARGE SCALE GENOMIC DNA]</scope>
    <source>
        <strain evidence="2">CCM 8903</strain>
    </source>
</reference>
<organism evidence="1 2">
    <name type="scientific">Lacticaseibacillus baoqingensis</name>
    <dbReference type="NCBI Taxonomy" id="2486013"/>
    <lineage>
        <taxon>Bacteria</taxon>
        <taxon>Bacillati</taxon>
        <taxon>Bacillota</taxon>
        <taxon>Bacilli</taxon>
        <taxon>Lactobacillales</taxon>
        <taxon>Lactobacillaceae</taxon>
        <taxon>Lacticaseibacillus</taxon>
    </lineage>
</organism>
<sequence>MRPRLRYWRSGTTLIETMVAIALLAGMVLLWRPLVQAVGHPRWADQELQAVMGFEHALQKQVPAQATVTAAAGRLRVSPVSGDAFEIYLPGGGTSMIVRKIVVAKGGYQPMLDDAVKLTWQQVPHAVAFVVVFASGRSYPGVIRDG</sequence>
<keyword evidence="2" id="KW-1185">Reference proteome</keyword>
<evidence type="ECO:0008006" key="3">
    <source>
        <dbReference type="Google" id="ProtNLM"/>
    </source>
</evidence>
<protein>
    <recommendedName>
        <fullName evidence="3">Prepilin-type N-terminal cleavage/methylation domain-containing protein</fullName>
    </recommendedName>
</protein>
<proteinExistence type="predicted"/>
<evidence type="ECO:0000313" key="1">
    <source>
        <dbReference type="EMBL" id="MFD1483852.1"/>
    </source>
</evidence>
<dbReference type="EMBL" id="JBHTON010000003">
    <property type="protein sequence ID" value="MFD1483852.1"/>
    <property type="molecule type" value="Genomic_DNA"/>
</dbReference>
<dbReference type="RefSeq" id="WP_125748812.1">
    <property type="nucleotide sequence ID" value="NZ_JBHTON010000003.1"/>
</dbReference>
<comment type="caution">
    <text evidence="1">The sequence shown here is derived from an EMBL/GenBank/DDBJ whole genome shotgun (WGS) entry which is preliminary data.</text>
</comment>
<evidence type="ECO:0000313" key="2">
    <source>
        <dbReference type="Proteomes" id="UP001597252"/>
    </source>
</evidence>